<dbReference type="EC" id="5.4.99.15" evidence="1"/>
<reference evidence="1 2" key="1">
    <citation type="journal article" date="2013" name="Genome Announc.">
        <title>Draft Genome Sequence of Desulfotignum phosphitoxidans DSM 13687 Strain FiPS-3.</title>
        <authorList>
            <person name="Poehlein A."/>
            <person name="Daniel R."/>
            <person name="Simeonova D.D."/>
        </authorList>
    </citation>
    <scope>NUCLEOTIDE SEQUENCE [LARGE SCALE GENOMIC DNA]</scope>
    <source>
        <strain evidence="1 2">DSM 13687</strain>
    </source>
</reference>
<dbReference type="NCBIfam" id="TIGR02401">
    <property type="entry name" value="trehalose_TreY"/>
    <property type="match status" value="1"/>
</dbReference>
<dbReference type="CDD" id="cd11336">
    <property type="entry name" value="AmyAc_MTSase"/>
    <property type="match status" value="1"/>
</dbReference>
<evidence type="ECO:0000313" key="2">
    <source>
        <dbReference type="Proteomes" id="UP000014216"/>
    </source>
</evidence>
<protein>
    <submittedName>
        <fullName evidence="1">(1,4)-alpha-D-glucan 1-alpha-D-glucosylmutase GlgY</fullName>
        <ecNumber evidence="1">5.4.99.15</ecNumber>
    </submittedName>
</protein>
<dbReference type="PANTHER" id="PTHR10357:SF216">
    <property type="entry name" value="MALTOOLIGOSYL TREHALOSE SYNTHASE-RELATED"/>
    <property type="match status" value="1"/>
</dbReference>
<proteinExistence type="predicted"/>
<organism evidence="1 2">
    <name type="scientific">Desulfotignum phosphitoxidans DSM 13687</name>
    <dbReference type="NCBI Taxonomy" id="1286635"/>
    <lineage>
        <taxon>Bacteria</taxon>
        <taxon>Pseudomonadati</taxon>
        <taxon>Thermodesulfobacteriota</taxon>
        <taxon>Desulfobacteria</taxon>
        <taxon>Desulfobacterales</taxon>
        <taxon>Desulfobacteraceae</taxon>
        <taxon>Desulfotignum</taxon>
    </lineage>
</organism>
<name>S0G494_9BACT</name>
<dbReference type="EMBL" id="APJX01000002">
    <property type="protein sequence ID" value="EMS80364.1"/>
    <property type="molecule type" value="Genomic_DNA"/>
</dbReference>
<dbReference type="PANTHER" id="PTHR10357">
    <property type="entry name" value="ALPHA-AMYLASE FAMILY MEMBER"/>
    <property type="match status" value="1"/>
</dbReference>
<keyword evidence="2" id="KW-1185">Reference proteome</keyword>
<gene>
    <name evidence="1" type="primary">glgY2</name>
    <name evidence="1" type="ORF">Dpo_2c00520</name>
</gene>
<dbReference type="GO" id="GO:0030980">
    <property type="term" value="P:alpha-glucan catabolic process"/>
    <property type="evidence" value="ECO:0007669"/>
    <property type="project" value="TreeGrafter"/>
</dbReference>
<dbReference type="InterPro" id="IPR012767">
    <property type="entry name" value="Trehalose_TreY"/>
</dbReference>
<comment type="caution">
    <text evidence="1">The sequence shown here is derived from an EMBL/GenBank/DDBJ whole genome shotgun (WGS) entry which is preliminary data.</text>
</comment>
<keyword evidence="1" id="KW-0413">Isomerase</keyword>
<dbReference type="Proteomes" id="UP000014216">
    <property type="component" value="Unassembled WGS sequence"/>
</dbReference>
<dbReference type="AlphaFoldDB" id="S0G494"/>
<sequence length="700" mass="79318">MPVLGNHYGRILEDGELQLSYEDGDFVIHYHEHLFPVAPSSAAEILSRAGEDDGSKESRIKAEVTRLNHDPDALDTVIEQQHYRLAFWRMADTDLGYRRFFNISDLARIRVEDKTVFAAVHALPLAWVKKGWVQGLRIDHPDGLWDPAQYFHRLQKACPDAWIVVEKILEPKENLASDWPVAGTTGYDFMNLAGGLFVNPASEEVLTQLYADFTGIQQPFEALVHECKHLVLTTILQSEIRRLTSLFEEICERHRRHRDYSRQELRRALCQTAIHFPVYRSYVSASENRVSEEDEHHINAAIEGAAMVRTDLDPDLFLFLKDLLLLQTRGALEAELAMRFQQLTGPAMAKGVEDTAFYRYHRLVCLNEVGGDPGRFGVHPRQFHGACARAQKEHPLGLLASTTHDTKRSEDVRARLALLSEIPDPWADAVRRWASNNARHRSGGVPDANTEYLLYQTLVGAWPIDLERICAYMEKAVKEAKVHTSWTAPNNAYERGLADFIAAVLADRTFCTDLENFVADLVAPGRINSLAQTLIKLTAPGVPDIYQGTELWDLSLVDPDNRRPVDFALRRRLLSQLPQMSPEEILTGMDKGLPKLWVIRQALHLRRTLPEFFGPRADYCPLYATGQKADHLVAFFRGQDVISLAPRLVMGLDNDWDDTILELPSGKWHNVLTGDEADGGAVRLQELLHRFPVGLLMKRK</sequence>
<dbReference type="Gene3D" id="3.20.20.80">
    <property type="entry name" value="Glycosidases"/>
    <property type="match status" value="3"/>
</dbReference>
<accession>S0G494</accession>
<dbReference type="GO" id="GO:0005992">
    <property type="term" value="P:trehalose biosynthetic process"/>
    <property type="evidence" value="ECO:0007669"/>
    <property type="project" value="TreeGrafter"/>
</dbReference>
<evidence type="ECO:0000313" key="1">
    <source>
        <dbReference type="EMBL" id="EMS80364.1"/>
    </source>
</evidence>
<dbReference type="SUPFAM" id="SSF51445">
    <property type="entry name" value="(Trans)glycosidases"/>
    <property type="match status" value="1"/>
</dbReference>
<dbReference type="GO" id="GO:0047470">
    <property type="term" value="F:(1,4)-alpha-D-glucan 1-alpha-D-glucosylmutase activity"/>
    <property type="evidence" value="ECO:0007669"/>
    <property type="project" value="UniProtKB-EC"/>
</dbReference>
<dbReference type="InterPro" id="IPR017853">
    <property type="entry name" value="GH"/>
</dbReference>
<dbReference type="PATRIC" id="fig|1286635.3.peg.1016"/>